<organism evidence="2 3">
    <name type="scientific">Methanosalsum natronophilum</name>
    <dbReference type="NCBI Taxonomy" id="768733"/>
    <lineage>
        <taxon>Archaea</taxon>
        <taxon>Methanobacteriati</taxon>
        <taxon>Methanobacteriota</taxon>
        <taxon>Stenosarchaea group</taxon>
        <taxon>Methanomicrobia</taxon>
        <taxon>Methanosarcinales</taxon>
        <taxon>Methanosarcinaceae</taxon>
        <taxon>Methanosalsum</taxon>
    </lineage>
</organism>
<dbReference type="InterPro" id="IPR010994">
    <property type="entry name" value="RuvA_2-like"/>
</dbReference>
<accession>A0A424YV08</accession>
<dbReference type="SFLD" id="SFLDG01082">
    <property type="entry name" value="B12-binding_domain_containing"/>
    <property type="match status" value="1"/>
</dbReference>
<dbReference type="PANTHER" id="PTHR43324">
    <property type="match status" value="1"/>
</dbReference>
<comment type="caution">
    <text evidence="2">The sequence shown here is derived from an EMBL/GenBank/DDBJ whole genome shotgun (WGS) entry which is preliminary data.</text>
</comment>
<dbReference type="Proteomes" id="UP000284763">
    <property type="component" value="Unassembled WGS sequence"/>
</dbReference>
<evidence type="ECO:0000259" key="1">
    <source>
        <dbReference type="PROSITE" id="PS51918"/>
    </source>
</evidence>
<reference evidence="2 3" key="1">
    <citation type="submission" date="2018-08" db="EMBL/GenBank/DDBJ databases">
        <title>The metabolism and importance of syntrophic acetate oxidation coupled to methane or sulfide production in haloalkaline environments.</title>
        <authorList>
            <person name="Timmers P.H.A."/>
            <person name="Vavourakis C.D."/>
            <person name="Sorokin D.Y."/>
            <person name="Sinninghe Damste J.S."/>
            <person name="Muyzer G."/>
            <person name="Stams A.J.M."/>
            <person name="Plugge C.M."/>
        </authorList>
    </citation>
    <scope>NUCLEOTIDE SEQUENCE [LARGE SCALE GENOMIC DNA]</scope>
    <source>
        <strain evidence="2">MSAO_Arc3</strain>
    </source>
</reference>
<name>A0A424YV08_9EURY</name>
<dbReference type="InterPro" id="IPR058240">
    <property type="entry name" value="rSAM_sf"/>
</dbReference>
<feature type="domain" description="Radical SAM core" evidence="1">
    <location>
        <begin position="75"/>
        <end position="329"/>
    </location>
</feature>
<dbReference type="SUPFAM" id="SSF47781">
    <property type="entry name" value="RuvA domain 2-like"/>
    <property type="match status" value="1"/>
</dbReference>
<dbReference type="InterPro" id="IPR006638">
    <property type="entry name" value="Elp3/MiaA/NifB-like_rSAM"/>
</dbReference>
<proteinExistence type="predicted"/>
<dbReference type="InterPro" id="IPR007197">
    <property type="entry name" value="rSAM"/>
</dbReference>
<dbReference type="GO" id="GO:0051536">
    <property type="term" value="F:iron-sulfur cluster binding"/>
    <property type="evidence" value="ECO:0007669"/>
    <property type="project" value="InterPro"/>
</dbReference>
<dbReference type="SFLD" id="SFLDS00029">
    <property type="entry name" value="Radical_SAM"/>
    <property type="match status" value="1"/>
</dbReference>
<gene>
    <name evidence="2" type="ORF">D5R95_06545</name>
</gene>
<dbReference type="SUPFAM" id="SSF102114">
    <property type="entry name" value="Radical SAM enzymes"/>
    <property type="match status" value="1"/>
</dbReference>
<dbReference type="PANTHER" id="PTHR43324:SF1">
    <property type="entry name" value="RADICAL SAM CORE DOMAIN-CONTAINING PROTEIN"/>
    <property type="match status" value="1"/>
</dbReference>
<dbReference type="SMART" id="SM00729">
    <property type="entry name" value="Elp3"/>
    <property type="match status" value="1"/>
</dbReference>
<dbReference type="EMBL" id="QZAB01000415">
    <property type="protein sequence ID" value="RQD83009.1"/>
    <property type="molecule type" value="Genomic_DNA"/>
</dbReference>
<dbReference type="Gene3D" id="3.30.750.210">
    <property type="match status" value="1"/>
</dbReference>
<dbReference type="GO" id="GO:0003824">
    <property type="term" value="F:catalytic activity"/>
    <property type="evidence" value="ECO:0007669"/>
    <property type="project" value="InterPro"/>
</dbReference>
<protein>
    <submittedName>
        <fullName evidence="2">Radical SAM protein</fullName>
    </submittedName>
</protein>
<dbReference type="PROSITE" id="PS51918">
    <property type="entry name" value="RADICAL_SAM"/>
    <property type="match status" value="1"/>
</dbReference>
<evidence type="ECO:0000313" key="2">
    <source>
        <dbReference type="EMBL" id="RQD83009.1"/>
    </source>
</evidence>
<evidence type="ECO:0000313" key="3">
    <source>
        <dbReference type="Proteomes" id="UP000284763"/>
    </source>
</evidence>
<dbReference type="Gene3D" id="3.30.750.200">
    <property type="match status" value="1"/>
</dbReference>
<sequence length="454" mass="51889">MHLGLSKEGGSVAKSIDVETDNFLLVKGDIEAFVFDLIKYEAKNKISNIAFRLRSNEEISRWSCIGAYLPILHPKFPNIVAEIETYRGCARKSYCDFCTEHFYGEPYFRQIEDVVSEIKSLYEQGTLHFRLGRQPDLFGYHARETSERMPKPQPEMINKLYKGIRSVAPKLKTLHMDNVNPATIAQYPDESLEIMKTIIQYHTPGDVAAIGMESADPVVIKANNLKADPDDVFFAIKLINSVGKIRGYNGLPEFLPGLNIVHGLAGESKKTFQLNYEFLQRVLENDYYLRRINIRQVIAFPGTPIYNKKKKLNKNKKLFMQYKERIRNKIDLPMLKKVVPAGTILKDVICEESHDNFTLARQLGTYPLIVKIPIKYPVGKVLDVTIFSHKPRALHGLPYPLNVNKSTLNLIRKIPGVTEKQAIDITSSRPYTSKNDLLRKIGEDHNDFIKYISI</sequence>
<dbReference type="AlphaFoldDB" id="A0A424YV08"/>